<dbReference type="EMBL" id="CAQQ02122877">
    <property type="status" value="NOT_ANNOTATED_CDS"/>
    <property type="molecule type" value="Genomic_DNA"/>
</dbReference>
<dbReference type="AlphaFoldDB" id="T1GRF0"/>
<sequence length="60" mass="6893">MASQHQHNSSTPKKTYHYQQQKKLEVVLLYGSLILSVIFGPICKKRGEKKNIQPRAKTIV</sequence>
<dbReference type="Proteomes" id="UP000015102">
    <property type="component" value="Unassembled WGS sequence"/>
</dbReference>
<dbReference type="EnsemblMetazoa" id="MESCA006231-RA">
    <property type="protein sequence ID" value="MESCA006231-PA"/>
    <property type="gene ID" value="MESCA006231"/>
</dbReference>
<reference evidence="2" key="2">
    <citation type="submission" date="2015-06" db="UniProtKB">
        <authorList>
            <consortium name="EnsemblMetazoa"/>
        </authorList>
    </citation>
    <scope>IDENTIFICATION</scope>
</reference>
<dbReference type="EMBL" id="CAQQ02122875">
    <property type="status" value="NOT_ANNOTATED_CDS"/>
    <property type="molecule type" value="Genomic_DNA"/>
</dbReference>
<evidence type="ECO:0008006" key="4">
    <source>
        <dbReference type="Google" id="ProtNLM"/>
    </source>
</evidence>
<name>T1GRF0_MEGSC</name>
<keyword evidence="1" id="KW-1133">Transmembrane helix</keyword>
<protein>
    <recommendedName>
        <fullName evidence="4">Transmembrane protein</fullName>
    </recommendedName>
</protein>
<organism evidence="2 3">
    <name type="scientific">Megaselia scalaris</name>
    <name type="common">Humpbacked fly</name>
    <name type="synonym">Phora scalaris</name>
    <dbReference type="NCBI Taxonomy" id="36166"/>
    <lineage>
        <taxon>Eukaryota</taxon>
        <taxon>Metazoa</taxon>
        <taxon>Ecdysozoa</taxon>
        <taxon>Arthropoda</taxon>
        <taxon>Hexapoda</taxon>
        <taxon>Insecta</taxon>
        <taxon>Pterygota</taxon>
        <taxon>Neoptera</taxon>
        <taxon>Endopterygota</taxon>
        <taxon>Diptera</taxon>
        <taxon>Brachycera</taxon>
        <taxon>Muscomorpha</taxon>
        <taxon>Platypezoidea</taxon>
        <taxon>Phoridae</taxon>
        <taxon>Megaseliini</taxon>
        <taxon>Megaselia</taxon>
    </lineage>
</organism>
<keyword evidence="1" id="KW-0812">Transmembrane</keyword>
<evidence type="ECO:0000313" key="2">
    <source>
        <dbReference type="EnsemblMetazoa" id="MESCA006231-PA"/>
    </source>
</evidence>
<accession>T1GRF0</accession>
<evidence type="ECO:0000313" key="3">
    <source>
        <dbReference type="Proteomes" id="UP000015102"/>
    </source>
</evidence>
<dbReference type="HOGENOM" id="CLU_2944344_0_0_1"/>
<keyword evidence="3" id="KW-1185">Reference proteome</keyword>
<evidence type="ECO:0000256" key="1">
    <source>
        <dbReference type="SAM" id="Phobius"/>
    </source>
</evidence>
<feature type="transmembrane region" description="Helical" evidence="1">
    <location>
        <begin position="26"/>
        <end position="43"/>
    </location>
</feature>
<reference evidence="3" key="1">
    <citation type="submission" date="2013-02" db="EMBL/GenBank/DDBJ databases">
        <authorList>
            <person name="Hughes D."/>
        </authorList>
    </citation>
    <scope>NUCLEOTIDE SEQUENCE</scope>
    <source>
        <strain>Durham</strain>
        <strain evidence="3">NC isolate 2 -- Noor lab</strain>
    </source>
</reference>
<proteinExistence type="predicted"/>
<keyword evidence="1" id="KW-0472">Membrane</keyword>
<dbReference type="EMBL" id="CAQQ02122876">
    <property type="status" value="NOT_ANNOTATED_CDS"/>
    <property type="molecule type" value="Genomic_DNA"/>
</dbReference>